<dbReference type="Gene3D" id="3.60.140.10">
    <property type="entry name" value="CNF1/YfiH-like putative cysteine hydrolases"/>
    <property type="match status" value="1"/>
</dbReference>
<dbReference type="GO" id="GO:0005507">
    <property type="term" value="F:copper ion binding"/>
    <property type="evidence" value="ECO:0007669"/>
    <property type="project" value="TreeGrafter"/>
</dbReference>
<comment type="catalytic activity">
    <reaction evidence="7">
        <text>adenosine + phosphate = alpha-D-ribose 1-phosphate + adenine</text>
        <dbReference type="Rhea" id="RHEA:27642"/>
        <dbReference type="ChEBI" id="CHEBI:16335"/>
        <dbReference type="ChEBI" id="CHEBI:16708"/>
        <dbReference type="ChEBI" id="CHEBI:43474"/>
        <dbReference type="ChEBI" id="CHEBI:57720"/>
        <dbReference type="EC" id="2.4.2.1"/>
    </reaction>
    <physiologicalReaction direction="left-to-right" evidence="7">
        <dbReference type="Rhea" id="RHEA:27643"/>
    </physiologicalReaction>
</comment>
<dbReference type="OrthoDB" id="4279at2"/>
<evidence type="ECO:0000256" key="4">
    <source>
        <dbReference type="ARBA" id="ARBA00022723"/>
    </source>
</evidence>
<comment type="catalytic activity">
    <reaction evidence="8">
        <text>S-methyl-5'-thioadenosine + phosphate = 5-(methylsulfanyl)-alpha-D-ribose 1-phosphate + adenine</text>
        <dbReference type="Rhea" id="RHEA:11852"/>
        <dbReference type="ChEBI" id="CHEBI:16708"/>
        <dbReference type="ChEBI" id="CHEBI:17509"/>
        <dbReference type="ChEBI" id="CHEBI:43474"/>
        <dbReference type="ChEBI" id="CHEBI:58533"/>
        <dbReference type="EC" id="2.4.2.28"/>
    </reaction>
    <physiologicalReaction direction="left-to-right" evidence="8">
        <dbReference type="Rhea" id="RHEA:11853"/>
    </physiologicalReaction>
</comment>
<gene>
    <name evidence="10" type="ORF">EAH77_09570</name>
</gene>
<keyword evidence="5" id="KW-0862">Zinc</keyword>
<evidence type="ECO:0000256" key="9">
    <source>
        <dbReference type="SAM" id="MobiDB-lite"/>
    </source>
</evidence>
<dbReference type="Pfam" id="PF02578">
    <property type="entry name" value="Cu-oxidase_4"/>
    <property type="match status" value="1"/>
</dbReference>
<keyword evidence="3" id="KW-0808">Transferase</keyword>
<comment type="catalytic activity">
    <reaction evidence="6">
        <text>adenosine + H2O + H(+) = inosine + NH4(+)</text>
        <dbReference type="Rhea" id="RHEA:24408"/>
        <dbReference type="ChEBI" id="CHEBI:15377"/>
        <dbReference type="ChEBI" id="CHEBI:15378"/>
        <dbReference type="ChEBI" id="CHEBI:16335"/>
        <dbReference type="ChEBI" id="CHEBI:17596"/>
        <dbReference type="ChEBI" id="CHEBI:28938"/>
        <dbReference type="EC" id="3.5.4.4"/>
    </reaction>
    <physiologicalReaction direction="left-to-right" evidence="6">
        <dbReference type="Rhea" id="RHEA:24409"/>
    </physiologicalReaction>
</comment>
<dbReference type="AlphaFoldDB" id="A0A502GK94"/>
<comment type="caution">
    <text evidence="10">The sequence shown here is derived from an EMBL/GenBank/DDBJ whole genome shotgun (WGS) entry which is preliminary data.</text>
</comment>
<evidence type="ECO:0000313" key="10">
    <source>
        <dbReference type="EMBL" id="TPG62717.1"/>
    </source>
</evidence>
<evidence type="ECO:0000313" key="11">
    <source>
        <dbReference type="Proteomes" id="UP000317663"/>
    </source>
</evidence>
<dbReference type="PANTHER" id="PTHR30616">
    <property type="entry name" value="UNCHARACTERIZED PROTEIN YFIH"/>
    <property type="match status" value="1"/>
</dbReference>
<protein>
    <submittedName>
        <fullName evidence="10">Laccase domain-containing protein</fullName>
    </submittedName>
</protein>
<evidence type="ECO:0000256" key="5">
    <source>
        <dbReference type="ARBA" id="ARBA00022833"/>
    </source>
</evidence>
<evidence type="ECO:0000256" key="2">
    <source>
        <dbReference type="ARBA" id="ARBA00007353"/>
    </source>
</evidence>
<feature type="region of interest" description="Disordered" evidence="9">
    <location>
        <begin position="209"/>
        <end position="231"/>
    </location>
</feature>
<dbReference type="Proteomes" id="UP000317663">
    <property type="component" value="Unassembled WGS sequence"/>
</dbReference>
<organism evidence="10 11">
    <name type="scientific">Ewingella americana</name>
    <dbReference type="NCBI Taxonomy" id="41202"/>
    <lineage>
        <taxon>Bacteria</taxon>
        <taxon>Pseudomonadati</taxon>
        <taxon>Pseudomonadota</taxon>
        <taxon>Gammaproteobacteria</taxon>
        <taxon>Enterobacterales</taxon>
        <taxon>Yersiniaceae</taxon>
        <taxon>Ewingella</taxon>
    </lineage>
</organism>
<evidence type="ECO:0000256" key="3">
    <source>
        <dbReference type="ARBA" id="ARBA00022679"/>
    </source>
</evidence>
<dbReference type="PANTHER" id="PTHR30616:SF3">
    <property type="entry name" value="PURINE NUCLEOSIDE PHOSPHORYLASE"/>
    <property type="match status" value="1"/>
</dbReference>
<keyword evidence="11" id="KW-1185">Reference proteome</keyword>
<dbReference type="SUPFAM" id="SSF64438">
    <property type="entry name" value="CNF1/YfiH-like putative cysteine hydrolases"/>
    <property type="match status" value="1"/>
</dbReference>
<dbReference type="RefSeq" id="WP_140472019.1">
    <property type="nucleotide sequence ID" value="NZ_RCZD01000004.1"/>
</dbReference>
<comment type="catalytic activity">
    <reaction evidence="1">
        <text>inosine + phosphate = alpha-D-ribose 1-phosphate + hypoxanthine</text>
        <dbReference type="Rhea" id="RHEA:27646"/>
        <dbReference type="ChEBI" id="CHEBI:17368"/>
        <dbReference type="ChEBI" id="CHEBI:17596"/>
        <dbReference type="ChEBI" id="CHEBI:43474"/>
        <dbReference type="ChEBI" id="CHEBI:57720"/>
        <dbReference type="EC" id="2.4.2.1"/>
    </reaction>
    <physiologicalReaction direction="left-to-right" evidence="1">
        <dbReference type="Rhea" id="RHEA:27647"/>
    </physiologicalReaction>
</comment>
<dbReference type="EMBL" id="RCZD01000004">
    <property type="protein sequence ID" value="TPG62717.1"/>
    <property type="molecule type" value="Genomic_DNA"/>
</dbReference>
<dbReference type="InterPro" id="IPR003730">
    <property type="entry name" value="Cu_polyphenol_OxRdtase"/>
</dbReference>
<evidence type="ECO:0000256" key="1">
    <source>
        <dbReference type="ARBA" id="ARBA00000553"/>
    </source>
</evidence>
<keyword evidence="4" id="KW-0479">Metal-binding</keyword>
<evidence type="ECO:0000256" key="6">
    <source>
        <dbReference type="ARBA" id="ARBA00047989"/>
    </source>
</evidence>
<name>A0A502GK94_9GAMM</name>
<dbReference type="CDD" id="cd16833">
    <property type="entry name" value="YfiH"/>
    <property type="match status" value="1"/>
</dbReference>
<proteinExistence type="inferred from homology"/>
<evidence type="ECO:0000256" key="7">
    <source>
        <dbReference type="ARBA" id="ARBA00048968"/>
    </source>
</evidence>
<reference evidence="10 11" key="1">
    <citation type="journal article" date="2019" name="Environ. Microbiol.">
        <title>Species interactions and distinct microbial communities in high Arctic permafrost affected cryosols are associated with the CH4 and CO2 gas fluxes.</title>
        <authorList>
            <person name="Altshuler I."/>
            <person name="Hamel J."/>
            <person name="Turney S."/>
            <person name="Magnuson E."/>
            <person name="Levesque R."/>
            <person name="Greer C."/>
            <person name="Whyte L.G."/>
        </authorList>
    </citation>
    <scope>NUCLEOTIDE SEQUENCE [LARGE SCALE GENOMIC DNA]</scope>
    <source>
        <strain evidence="10 11">E4</strain>
    </source>
</reference>
<dbReference type="InterPro" id="IPR038371">
    <property type="entry name" value="Cu_polyphenol_OxRdtase_sf"/>
</dbReference>
<accession>A0A502GK94</accession>
<evidence type="ECO:0000256" key="8">
    <source>
        <dbReference type="ARBA" id="ARBA00049893"/>
    </source>
</evidence>
<sequence>MTDISALLSQIPGTYYGFGNKSALLPDVLQPFEATRPNKKQVHGVRIVDVVEPAQESGEADGFYTALPGILLTVFSADCLPVIFCRKDGKRVGVIHAGWRGLKAGIIEKMAERINQDGSTANWVASVGPSAHPCCYEVSQALVDEFLTELDLPPALMVPSPRYLNLAAIAEAKLYQLGFGSVDHAGSCTICSTVSDTSGSESYKYTSFRRNSHQRAENPAHPGISGRNQQSGIIIIPK</sequence>
<comment type="similarity">
    <text evidence="2">Belongs to the purine nucleoside phosphorylase YfiH/LACC1 family.</text>
</comment>
<dbReference type="GO" id="GO:0017061">
    <property type="term" value="F:S-methyl-5-thioadenosine phosphorylase activity"/>
    <property type="evidence" value="ECO:0007669"/>
    <property type="project" value="UniProtKB-EC"/>
</dbReference>
<dbReference type="InterPro" id="IPR011324">
    <property type="entry name" value="Cytotoxic_necrot_fac-like_cat"/>
</dbReference>